<evidence type="ECO:0000259" key="1">
    <source>
        <dbReference type="Pfam" id="PF04289"/>
    </source>
</evidence>
<feature type="domain" description="DUF447" evidence="1">
    <location>
        <begin position="4"/>
        <end position="115"/>
    </location>
</feature>
<organism evidence="3 4">
    <name type="scientific">Caldinitratiruptor microaerophilus</name>
    <dbReference type="NCBI Taxonomy" id="671077"/>
    <lineage>
        <taxon>Bacteria</taxon>
        <taxon>Bacillati</taxon>
        <taxon>Bacillota</taxon>
        <taxon>Clostridia</taxon>
        <taxon>Eubacteriales</taxon>
        <taxon>Symbiobacteriaceae</taxon>
        <taxon>Caldinitratiruptor</taxon>
    </lineage>
</organism>
<gene>
    <name evidence="3" type="ORF">caldi_15340</name>
</gene>
<evidence type="ECO:0000313" key="3">
    <source>
        <dbReference type="EMBL" id="BDG60444.1"/>
    </source>
</evidence>
<dbReference type="Gene3D" id="2.30.110.10">
    <property type="entry name" value="Electron Transport, Fmn-binding Protein, Chain A"/>
    <property type="match status" value="1"/>
</dbReference>
<feature type="domain" description="DUF447" evidence="2">
    <location>
        <begin position="124"/>
        <end position="174"/>
    </location>
</feature>
<evidence type="ECO:0000313" key="4">
    <source>
        <dbReference type="Proteomes" id="UP001163687"/>
    </source>
</evidence>
<dbReference type="Pfam" id="PF04289">
    <property type="entry name" value="DUF447_N"/>
    <property type="match status" value="1"/>
</dbReference>
<dbReference type="Pfam" id="PF20766">
    <property type="entry name" value="DUF447_C"/>
    <property type="match status" value="1"/>
</dbReference>
<dbReference type="InterPro" id="IPR012349">
    <property type="entry name" value="Split_barrel_FMN-bd"/>
</dbReference>
<dbReference type="KEGG" id="cmic:caldi_15340"/>
<evidence type="ECO:0000259" key="2">
    <source>
        <dbReference type="Pfam" id="PF20766"/>
    </source>
</evidence>
<dbReference type="Gene3D" id="1.20.58.290">
    <property type="entry name" value="Hypothetical membrane protein ta0354_69_121"/>
    <property type="match status" value="1"/>
</dbReference>
<protein>
    <recommendedName>
        <fullName evidence="5">DUF447 family protein</fullName>
    </recommendedName>
</protein>
<dbReference type="SUPFAM" id="SSF50475">
    <property type="entry name" value="FMN-binding split barrel"/>
    <property type="match status" value="1"/>
</dbReference>
<dbReference type="RefSeq" id="WP_264844468.1">
    <property type="nucleotide sequence ID" value="NZ_AP025628.1"/>
</dbReference>
<keyword evidence="4" id="KW-1185">Reference proteome</keyword>
<dbReference type="Proteomes" id="UP001163687">
    <property type="component" value="Chromosome"/>
</dbReference>
<sequence>MILECIVTTRSPAGCINVAPMGVVPRGDAMVLRPFRDTTTYRNLVATRQAVVNSTDDACLFAHAALGDVRPPFVPARRVHGAILAGACRYWEVEVESIDGTPDRAEILCRVVAEGRLRDFIGFNRARHALLEATILATRLHVLPPAEVVAELERLALIVRKTGDPPELEAMAFVRDYVERWLARAGVAGGSER</sequence>
<dbReference type="EMBL" id="AP025628">
    <property type="protein sequence ID" value="BDG60444.1"/>
    <property type="molecule type" value="Genomic_DNA"/>
</dbReference>
<accession>A0AA35CKZ5</accession>
<evidence type="ECO:0008006" key="5">
    <source>
        <dbReference type="Google" id="ProtNLM"/>
    </source>
</evidence>
<proteinExistence type="predicted"/>
<reference evidence="3" key="1">
    <citation type="submission" date="2022-03" db="EMBL/GenBank/DDBJ databases">
        <title>Complete genome sequence of Caldinitratiruptor microaerophilus.</title>
        <authorList>
            <person name="Mukaiyama R."/>
            <person name="Nishiyama T."/>
            <person name="Ueda K."/>
        </authorList>
    </citation>
    <scope>NUCLEOTIDE SEQUENCE</scope>
    <source>
        <strain evidence="3">JCM 16183</strain>
    </source>
</reference>
<name>A0AA35CKZ5_9FIRM</name>
<dbReference type="InterPro" id="IPR007386">
    <property type="entry name" value="DUF447_N"/>
</dbReference>
<dbReference type="AlphaFoldDB" id="A0AA35CKZ5"/>
<dbReference type="InterPro" id="IPR049288">
    <property type="entry name" value="DUF447_C"/>
</dbReference>